<evidence type="ECO:0000313" key="2">
    <source>
        <dbReference type="EMBL" id="GHB53439.1"/>
    </source>
</evidence>
<dbReference type="GO" id="GO:0015031">
    <property type="term" value="P:protein transport"/>
    <property type="evidence" value="ECO:0007669"/>
    <property type="project" value="InterPro"/>
</dbReference>
<comment type="caution">
    <text evidence="2">The sequence shown here is derived from an EMBL/GenBank/DDBJ whole genome shotgun (WGS) entry which is preliminary data.</text>
</comment>
<reference evidence="2" key="1">
    <citation type="journal article" date="2014" name="Int. J. Syst. Evol. Microbiol.">
        <title>Complete genome sequence of Corynebacterium casei LMG S-19264T (=DSM 44701T), isolated from a smear-ripened cheese.</title>
        <authorList>
            <consortium name="US DOE Joint Genome Institute (JGI-PGF)"/>
            <person name="Walter F."/>
            <person name="Albersmeier A."/>
            <person name="Kalinowski J."/>
            <person name="Ruckert C."/>
        </authorList>
    </citation>
    <scope>NUCLEOTIDE SEQUENCE</scope>
    <source>
        <strain evidence="2">KCTC 23224</strain>
    </source>
</reference>
<reference evidence="2" key="2">
    <citation type="submission" date="2020-09" db="EMBL/GenBank/DDBJ databases">
        <authorList>
            <person name="Sun Q."/>
            <person name="Kim S."/>
        </authorList>
    </citation>
    <scope>NUCLEOTIDE SEQUENCE</scope>
    <source>
        <strain evidence="2">KCTC 23224</strain>
    </source>
</reference>
<keyword evidence="3" id="KW-1185">Reference proteome</keyword>
<dbReference type="GO" id="GO:0051083">
    <property type="term" value="P:'de novo' cotranslational protein folding"/>
    <property type="evidence" value="ECO:0007669"/>
    <property type="project" value="TreeGrafter"/>
</dbReference>
<dbReference type="Proteomes" id="UP000642809">
    <property type="component" value="Unassembled WGS sequence"/>
</dbReference>
<dbReference type="InterPro" id="IPR036611">
    <property type="entry name" value="Trigger_fac_ribosome-bd_sf"/>
</dbReference>
<dbReference type="GO" id="GO:0043022">
    <property type="term" value="F:ribosome binding"/>
    <property type="evidence" value="ECO:0007669"/>
    <property type="project" value="TreeGrafter"/>
</dbReference>
<dbReference type="AlphaFoldDB" id="A0A8J3D176"/>
<name>A0A8J3D176_9BACT</name>
<dbReference type="InterPro" id="IPR005215">
    <property type="entry name" value="Trig_fac"/>
</dbReference>
<dbReference type="Gene3D" id="3.30.70.1050">
    <property type="entry name" value="Trigger factor ribosome-binding domain"/>
    <property type="match status" value="1"/>
</dbReference>
<dbReference type="InterPro" id="IPR027304">
    <property type="entry name" value="Trigger_fact/SurA_dom_sf"/>
</dbReference>
<proteinExistence type="predicted"/>
<organism evidence="2 3">
    <name type="scientific">Mongoliitalea lutea</name>
    <dbReference type="NCBI Taxonomy" id="849756"/>
    <lineage>
        <taxon>Bacteria</taxon>
        <taxon>Pseudomonadati</taxon>
        <taxon>Bacteroidota</taxon>
        <taxon>Cytophagia</taxon>
        <taxon>Cytophagales</taxon>
        <taxon>Cyclobacteriaceae</taxon>
        <taxon>Mongoliitalea</taxon>
    </lineage>
</organism>
<protein>
    <submittedName>
        <fullName evidence="2">Trigger factor</fullName>
    </submittedName>
</protein>
<dbReference type="PANTHER" id="PTHR30560">
    <property type="entry name" value="TRIGGER FACTOR CHAPERONE AND PEPTIDYL-PROLYL CIS/TRANS ISOMERASE"/>
    <property type="match status" value="1"/>
</dbReference>
<gene>
    <name evidence="2" type="ORF">GCM10008106_37340</name>
</gene>
<dbReference type="SUPFAM" id="SSF102735">
    <property type="entry name" value="Trigger factor ribosome-binding domain"/>
    <property type="match status" value="1"/>
</dbReference>
<dbReference type="EMBL" id="BMYF01000037">
    <property type="protein sequence ID" value="GHB53439.1"/>
    <property type="molecule type" value="Genomic_DNA"/>
</dbReference>
<evidence type="ECO:0000313" key="3">
    <source>
        <dbReference type="Proteomes" id="UP000642809"/>
    </source>
</evidence>
<dbReference type="NCBIfam" id="TIGR00115">
    <property type="entry name" value="tig"/>
    <property type="match status" value="1"/>
</dbReference>
<dbReference type="GO" id="GO:0043335">
    <property type="term" value="P:protein unfolding"/>
    <property type="evidence" value="ECO:0007669"/>
    <property type="project" value="TreeGrafter"/>
</dbReference>
<evidence type="ECO:0000259" key="1">
    <source>
        <dbReference type="Pfam" id="PF05697"/>
    </source>
</evidence>
<sequence length="442" mass="50155">MEITLDKQSANQASVKIKLNEADYQPKVDAKLKEYARKATIKGFRPGKAPIGMIKKMYGTSVMVEEINDLLSKSLNDYLKSQTFRILGDPLPVIEDADKIDWKAQKEFEFQYRIGFVDEVTVDLSSPIDVKEYQVEMGEAEVNDAITNLRRQYGQMTNPEESQANDFLYGDFKNESGSIEKTFSLPLSKVTEKELKNFVGLKKGDVVTFNPSKAIAEDVATVLGITAEEVEQLGKACTFTVQNINRTEDAEMNQEFFDKLFGPGQIESEEQFVEKVKAILAENYNKEIKVYSEEKIKDKLVANANIDLPEAFLKEWLLKANEGKVTAEQVEQEYPIYAKQLSWTIVSNEIAKANEIKAEHADVIEKTKDMIREQFASSGLGAQMEDSMDMFVDNYLQGNEGQNYMQMITSVQNDKVLAFVKEKMSIQQEVVSVEKFKELLEN</sequence>
<dbReference type="PIRSF" id="PIRSF003095">
    <property type="entry name" value="Trigger_factor"/>
    <property type="match status" value="1"/>
</dbReference>
<dbReference type="RefSeq" id="WP_189586643.1">
    <property type="nucleotide sequence ID" value="NZ_BMYF01000037.1"/>
</dbReference>
<dbReference type="InterPro" id="IPR037041">
    <property type="entry name" value="Trigger_fac_C_sf"/>
</dbReference>
<dbReference type="GO" id="GO:0003755">
    <property type="term" value="F:peptidyl-prolyl cis-trans isomerase activity"/>
    <property type="evidence" value="ECO:0007669"/>
    <property type="project" value="TreeGrafter"/>
</dbReference>
<dbReference type="GO" id="GO:0044183">
    <property type="term" value="F:protein folding chaperone"/>
    <property type="evidence" value="ECO:0007669"/>
    <property type="project" value="TreeGrafter"/>
</dbReference>
<dbReference type="Gene3D" id="1.10.3120.10">
    <property type="entry name" value="Trigger factor, C-terminal domain"/>
    <property type="match status" value="1"/>
</dbReference>
<accession>A0A8J3D176</accession>
<feature type="domain" description="Trigger factor ribosome-binding bacterial" evidence="1">
    <location>
        <begin position="1"/>
        <end position="149"/>
    </location>
</feature>
<dbReference type="InterPro" id="IPR008881">
    <property type="entry name" value="Trigger_fac_ribosome-bd_bac"/>
</dbReference>
<dbReference type="Pfam" id="PF05697">
    <property type="entry name" value="Trigger_N"/>
    <property type="match status" value="1"/>
</dbReference>
<dbReference type="SUPFAM" id="SSF109998">
    <property type="entry name" value="Triger factor/SurA peptide-binding domain-like"/>
    <property type="match status" value="1"/>
</dbReference>
<dbReference type="PANTHER" id="PTHR30560:SF3">
    <property type="entry name" value="TRIGGER FACTOR-LIKE PROTEIN TIG, CHLOROPLASTIC"/>
    <property type="match status" value="1"/>
</dbReference>